<evidence type="ECO:0000313" key="3">
    <source>
        <dbReference type="Proteomes" id="UP000247634"/>
    </source>
</evidence>
<feature type="signal peptide" evidence="1">
    <location>
        <begin position="1"/>
        <end position="25"/>
    </location>
</feature>
<protein>
    <submittedName>
        <fullName evidence="2">Uncharacterized protein</fullName>
    </submittedName>
</protein>
<keyword evidence="3" id="KW-1185">Reference proteome</keyword>
<evidence type="ECO:0000256" key="1">
    <source>
        <dbReference type="SAM" id="SignalP"/>
    </source>
</evidence>
<accession>A0A2U9NUT3</accession>
<sequence length="71" mass="7179">MKMNRMLVVGAFALAALATPSAAHAAEPTPLASPVVNPLGLLPGLWPNLQQSHEGAPREASALATALGIKA</sequence>
<dbReference type="RefSeq" id="WP_110625988.1">
    <property type="nucleotide sequence ID" value="NZ_CP029788.1"/>
</dbReference>
<keyword evidence="1" id="KW-0732">Signal</keyword>
<name>A0A2U9NUT3_STRAS</name>
<dbReference type="KEGG" id="sact:DMT42_01035"/>
<organism evidence="2 3">
    <name type="scientific">Streptomyces actuosus</name>
    <dbReference type="NCBI Taxonomy" id="1885"/>
    <lineage>
        <taxon>Bacteria</taxon>
        <taxon>Bacillati</taxon>
        <taxon>Actinomycetota</taxon>
        <taxon>Actinomycetes</taxon>
        <taxon>Kitasatosporales</taxon>
        <taxon>Streptomycetaceae</taxon>
        <taxon>Streptomyces</taxon>
    </lineage>
</organism>
<reference evidence="2 3" key="1">
    <citation type="submission" date="2018-06" db="EMBL/GenBank/DDBJ databases">
        <title>The complete genome sequence of a nosiheptide producer Streptomyces actuosus ATCC 25421: deducing the ability of producing a new class III lantibiotics.</title>
        <authorList>
            <person name="Liu W."/>
            <person name="Sun F."/>
            <person name="Hu Y."/>
        </authorList>
    </citation>
    <scope>NUCLEOTIDE SEQUENCE [LARGE SCALE GENOMIC DNA]</scope>
    <source>
        <strain evidence="2 3">ATCC 25421</strain>
    </source>
</reference>
<proteinExistence type="predicted"/>
<gene>
    <name evidence="2" type="ORF">DMT42_01035</name>
</gene>
<dbReference type="AlphaFoldDB" id="A0A2U9NUT3"/>
<evidence type="ECO:0000313" key="2">
    <source>
        <dbReference type="EMBL" id="AWT41052.1"/>
    </source>
</evidence>
<dbReference type="EMBL" id="CP029788">
    <property type="protein sequence ID" value="AWT41052.1"/>
    <property type="molecule type" value="Genomic_DNA"/>
</dbReference>
<feature type="chain" id="PRO_5016090405" evidence="1">
    <location>
        <begin position="26"/>
        <end position="71"/>
    </location>
</feature>
<dbReference type="Proteomes" id="UP000247634">
    <property type="component" value="Chromosome"/>
</dbReference>